<keyword evidence="1" id="KW-0812">Transmembrane</keyword>
<gene>
    <name evidence="2" type="ORF">RFI_36318</name>
</gene>
<protein>
    <submittedName>
        <fullName evidence="2">Uncharacterized protein</fullName>
    </submittedName>
</protein>
<reference evidence="2 3" key="1">
    <citation type="journal article" date="2013" name="Curr. Biol.">
        <title>The Genome of the Foraminiferan Reticulomyxa filosa.</title>
        <authorList>
            <person name="Glockner G."/>
            <person name="Hulsmann N."/>
            <person name="Schleicher M."/>
            <person name="Noegel A.A."/>
            <person name="Eichinger L."/>
            <person name="Gallinger C."/>
            <person name="Pawlowski J."/>
            <person name="Sierra R."/>
            <person name="Euteneuer U."/>
            <person name="Pillet L."/>
            <person name="Moustafa A."/>
            <person name="Platzer M."/>
            <person name="Groth M."/>
            <person name="Szafranski K."/>
            <person name="Schliwa M."/>
        </authorList>
    </citation>
    <scope>NUCLEOTIDE SEQUENCE [LARGE SCALE GENOMIC DNA]</scope>
</reference>
<evidence type="ECO:0000256" key="1">
    <source>
        <dbReference type="SAM" id="Phobius"/>
    </source>
</evidence>
<sequence length="190" mass="22520">EAQDTIKWMWQYFNGDLNAIVHFFKKKRTTDNPFDACITDLNGTQLMEEHFAEIGRANLAHQRSFFKYLYQQFAPLVQSPLKEKAIQSRHVIMKSVIDMAKTLYCCSYDYVQLNPTEKSERIESTGDEEFHLCKKWRNTRGFFLVNQDKGSNNIYIYVYIIIIYTYLYLSFLKIKQKNMNAFVTENISVL</sequence>
<keyword evidence="3" id="KW-1185">Reference proteome</keyword>
<dbReference type="AlphaFoldDB" id="X6LIY5"/>
<keyword evidence="1" id="KW-0472">Membrane</keyword>
<feature type="non-terminal residue" evidence="2">
    <location>
        <position position="1"/>
    </location>
</feature>
<proteinExistence type="predicted"/>
<dbReference type="EMBL" id="ASPP01039127">
    <property type="protein sequence ID" value="ETO01122.1"/>
    <property type="molecule type" value="Genomic_DNA"/>
</dbReference>
<evidence type="ECO:0000313" key="3">
    <source>
        <dbReference type="Proteomes" id="UP000023152"/>
    </source>
</evidence>
<feature type="transmembrane region" description="Helical" evidence="1">
    <location>
        <begin position="154"/>
        <end position="172"/>
    </location>
</feature>
<comment type="caution">
    <text evidence="2">The sequence shown here is derived from an EMBL/GenBank/DDBJ whole genome shotgun (WGS) entry which is preliminary data.</text>
</comment>
<organism evidence="2 3">
    <name type="scientific">Reticulomyxa filosa</name>
    <dbReference type="NCBI Taxonomy" id="46433"/>
    <lineage>
        <taxon>Eukaryota</taxon>
        <taxon>Sar</taxon>
        <taxon>Rhizaria</taxon>
        <taxon>Retaria</taxon>
        <taxon>Foraminifera</taxon>
        <taxon>Monothalamids</taxon>
        <taxon>Reticulomyxidae</taxon>
        <taxon>Reticulomyxa</taxon>
    </lineage>
</organism>
<dbReference type="Proteomes" id="UP000023152">
    <property type="component" value="Unassembled WGS sequence"/>
</dbReference>
<evidence type="ECO:0000313" key="2">
    <source>
        <dbReference type="EMBL" id="ETO01122.1"/>
    </source>
</evidence>
<feature type="non-terminal residue" evidence="2">
    <location>
        <position position="190"/>
    </location>
</feature>
<keyword evidence="1" id="KW-1133">Transmembrane helix</keyword>
<accession>X6LIY5</accession>
<name>X6LIY5_RETFI</name>